<dbReference type="SUPFAM" id="SSF81811">
    <property type="entry name" value="Helical domain of Sec23/24"/>
    <property type="match status" value="1"/>
</dbReference>
<feature type="domain" description="Sec23/Sec24 beta-sandwich" evidence="18">
    <location>
        <begin position="271"/>
        <end position="374"/>
    </location>
</feature>
<comment type="subcellular location">
    <subcellularLocation>
        <location evidence="14">Cytoplasmic vesicle</location>
        <location evidence="14">COPII-coated vesicle membrane</location>
        <topology evidence="14">Peripheral membrane protein</topology>
        <orientation evidence="14">Cytoplasmic side</orientation>
    </subcellularLocation>
    <subcellularLocation>
        <location evidence="14">Endoplasmic reticulum membrane</location>
        <topology evidence="14">Peripheral membrane protein</topology>
        <orientation evidence="14">Cytoplasmic side</orientation>
    </subcellularLocation>
    <subcellularLocation>
        <location evidence="1">Golgi apparatus membrane</location>
        <topology evidence="1">Peripheral membrane protein</topology>
        <orientation evidence="1">Cytoplasmic side</orientation>
    </subcellularLocation>
</comment>
<dbReference type="SUPFAM" id="SSF53300">
    <property type="entry name" value="vWA-like"/>
    <property type="match status" value="1"/>
</dbReference>
<evidence type="ECO:0000256" key="6">
    <source>
        <dbReference type="ARBA" id="ARBA00022824"/>
    </source>
</evidence>
<dbReference type="InterPro" id="IPR006896">
    <property type="entry name" value="Sec23/24_trunk_dom"/>
</dbReference>
<dbReference type="FunFam" id="3.40.20.10:FF:000041">
    <property type="entry name" value="Protein transport protein SEC23"/>
    <property type="match status" value="1"/>
</dbReference>
<evidence type="ECO:0000259" key="15">
    <source>
        <dbReference type="Pfam" id="PF00626"/>
    </source>
</evidence>
<dbReference type="FunCoup" id="D3B474">
    <property type="interactions" value="785"/>
</dbReference>
<dbReference type="GO" id="GO:0070971">
    <property type="term" value="C:endoplasmic reticulum exit site"/>
    <property type="evidence" value="ECO:0007669"/>
    <property type="project" value="TreeGrafter"/>
</dbReference>
<dbReference type="InterPro" id="IPR037550">
    <property type="entry name" value="Sec23_C"/>
</dbReference>
<dbReference type="InterPro" id="IPR029006">
    <property type="entry name" value="ADF-H/Gelsolin-like_dom_sf"/>
</dbReference>
<comment type="similarity">
    <text evidence="2 14">Belongs to the SEC23/SEC24 family. SEC23 subfamily.</text>
</comment>
<dbReference type="InterPro" id="IPR036175">
    <property type="entry name" value="Sec23/24_helical_dom_sf"/>
</dbReference>
<keyword evidence="7 14" id="KW-0862">Zinc</keyword>
<dbReference type="GO" id="GO:0090110">
    <property type="term" value="P:COPII-coated vesicle cargo loading"/>
    <property type="evidence" value="ECO:0007669"/>
    <property type="project" value="TreeGrafter"/>
</dbReference>
<organism evidence="19 20">
    <name type="scientific">Heterostelium pallidum (strain ATCC 26659 / Pp 5 / PN500)</name>
    <name type="common">Cellular slime mold</name>
    <name type="synonym">Polysphondylium pallidum</name>
    <dbReference type="NCBI Taxonomy" id="670386"/>
    <lineage>
        <taxon>Eukaryota</taxon>
        <taxon>Amoebozoa</taxon>
        <taxon>Evosea</taxon>
        <taxon>Eumycetozoa</taxon>
        <taxon>Dictyostelia</taxon>
        <taxon>Acytosteliales</taxon>
        <taxon>Acytosteliaceae</taxon>
        <taxon>Heterostelium</taxon>
    </lineage>
</organism>
<dbReference type="InterPro" id="IPR036465">
    <property type="entry name" value="vWFA_dom_sf"/>
</dbReference>
<protein>
    <recommendedName>
        <fullName evidence="3 14">Protein transport protein SEC23</fullName>
    </recommendedName>
</protein>
<dbReference type="GO" id="GO:0006886">
    <property type="term" value="P:intracellular protein transport"/>
    <property type="evidence" value="ECO:0007669"/>
    <property type="project" value="InterPro"/>
</dbReference>
<dbReference type="Proteomes" id="UP000001396">
    <property type="component" value="Unassembled WGS sequence"/>
</dbReference>
<dbReference type="InterPro" id="IPR037364">
    <property type="entry name" value="Sec23"/>
</dbReference>
<dbReference type="Gene3D" id="1.20.120.730">
    <property type="entry name" value="Sec23/Sec24 helical domain"/>
    <property type="match status" value="1"/>
</dbReference>
<dbReference type="PANTHER" id="PTHR11141">
    <property type="entry name" value="PROTEIN TRANSPORT PROTEIN SEC23"/>
    <property type="match status" value="1"/>
</dbReference>
<evidence type="ECO:0000259" key="17">
    <source>
        <dbReference type="Pfam" id="PF04815"/>
    </source>
</evidence>
<evidence type="ECO:0000259" key="16">
    <source>
        <dbReference type="Pfam" id="PF04811"/>
    </source>
</evidence>
<dbReference type="InterPro" id="IPR012990">
    <property type="entry name" value="Beta-sandwich_Sec23_24"/>
</dbReference>
<sequence>MMNFDQAEDKDGVRFSWNVWPTSRVEATLHAANERHCATHLPVHRRHLSARRRTPSADRLAHHVALAAPRELVRRSDHLWFDGAVLGSPETFNLVSKRFLVPVGECEFNLTSILEEIQKDPCRVSSDKRPQRATGIAFSVAASLLQAVAPNTGARIMAFIGGPATVGLGLVVGEDLKEPIRSHHDIIKYKAKHSSKAYLHYKSIAEQAVSGGHVIDIFSCSLDQVGLYEMREMVKMTGGFMVLADGFFHPMFQQSFQKIFTRDTEHQFNMGYNADIQISTSRYLKVCGAIGHLSSLNVQSPNVSENEIGIGGTSSWKVCGLDQNSTFAFYFEVANQHTNPIAPDQPGLIQFITTYQNSQGKRILRVTTVRRDWSDTANESNDSVSMLANGFDQETSAALMARLAVFKAETEELPDITRWLDKMLIRLVSKYADFRKDDPRSFKLAPNFAIYPHFMFHLRRSNFLQAFNNSPDESSFYRFMLNRENVSNTLIMIQPTLEKYSFNGPPEPVALSATSITSDTILLLDTFFHVLIFHGETIAKWRKEGYDKNPQYQNFKDLLQAPKDDANAILRDRFPYPRYIDCDQHSGEARFLLATIDPNLTHVSNAQQDPTKGEVVFTDDVNLHVFLEHLKKFAVQS</sequence>
<accession>D3B474</accession>
<comment type="function">
    <text evidence="13 14">Component of the coat protein complex II (COPII) which promotes the formation of transport vesicles from the endoplasmic reticulum (ER). The coat has two main functions, the physical deformation of the endoplasmic reticulum membrane into vesicles and the selection of cargo molecules.</text>
</comment>
<dbReference type="GO" id="GO:0005096">
    <property type="term" value="F:GTPase activator activity"/>
    <property type="evidence" value="ECO:0007669"/>
    <property type="project" value="TreeGrafter"/>
</dbReference>
<dbReference type="InParanoid" id="D3B474"/>
<name>D3B474_HETP5</name>
<keyword evidence="6 14" id="KW-0256">Endoplasmic reticulum</keyword>
<dbReference type="STRING" id="670386.D3B474"/>
<evidence type="ECO:0000313" key="19">
    <source>
        <dbReference type="EMBL" id="EFA84122.1"/>
    </source>
</evidence>
<evidence type="ECO:0000256" key="4">
    <source>
        <dbReference type="ARBA" id="ARBA00022448"/>
    </source>
</evidence>
<dbReference type="AlphaFoldDB" id="D3B474"/>
<dbReference type="CDD" id="cd11287">
    <property type="entry name" value="Sec23_C"/>
    <property type="match status" value="1"/>
</dbReference>
<dbReference type="RefSeq" id="XP_020436239.1">
    <property type="nucleotide sequence ID" value="XM_020574167.1"/>
</dbReference>
<dbReference type="GO" id="GO:0000139">
    <property type="term" value="C:Golgi membrane"/>
    <property type="evidence" value="ECO:0007669"/>
    <property type="project" value="UniProtKB-SubCell"/>
</dbReference>
<dbReference type="Pfam" id="PF04815">
    <property type="entry name" value="Sec23_helical"/>
    <property type="match status" value="1"/>
</dbReference>
<evidence type="ECO:0000256" key="1">
    <source>
        <dbReference type="ARBA" id="ARBA00004255"/>
    </source>
</evidence>
<evidence type="ECO:0000256" key="5">
    <source>
        <dbReference type="ARBA" id="ARBA00022723"/>
    </source>
</evidence>
<dbReference type="GeneID" id="31358718"/>
<dbReference type="InterPro" id="IPR006900">
    <property type="entry name" value="Sec23/24_helical_dom"/>
</dbReference>
<dbReference type="EMBL" id="ADBJ01000010">
    <property type="protein sequence ID" value="EFA84122.1"/>
    <property type="molecule type" value="Genomic_DNA"/>
</dbReference>
<dbReference type="GO" id="GO:0046872">
    <property type="term" value="F:metal ion binding"/>
    <property type="evidence" value="ECO:0007669"/>
    <property type="project" value="UniProtKB-KW"/>
</dbReference>
<evidence type="ECO:0000256" key="7">
    <source>
        <dbReference type="ARBA" id="ARBA00022833"/>
    </source>
</evidence>
<dbReference type="InterPro" id="IPR007123">
    <property type="entry name" value="Gelsolin-like_dom"/>
</dbReference>
<evidence type="ECO:0000256" key="8">
    <source>
        <dbReference type="ARBA" id="ARBA00022892"/>
    </source>
</evidence>
<keyword evidence="8 14" id="KW-0931">ER-Golgi transport</keyword>
<dbReference type="GO" id="GO:0030127">
    <property type="term" value="C:COPII vesicle coat"/>
    <property type="evidence" value="ECO:0007669"/>
    <property type="project" value="InterPro"/>
</dbReference>
<keyword evidence="9 14" id="KW-0653">Protein transport</keyword>
<evidence type="ECO:0000256" key="11">
    <source>
        <dbReference type="ARBA" id="ARBA00023136"/>
    </source>
</evidence>
<keyword evidence="5 14" id="KW-0479">Metal-binding</keyword>
<evidence type="ECO:0000256" key="14">
    <source>
        <dbReference type="RuleBase" id="RU365030"/>
    </source>
</evidence>
<reference evidence="19 20" key="1">
    <citation type="journal article" date="2011" name="Genome Res.">
        <title>Phylogeny-wide analysis of social amoeba genomes highlights ancient origins for complex intercellular communication.</title>
        <authorList>
            <person name="Heidel A.J."/>
            <person name="Lawal H.M."/>
            <person name="Felder M."/>
            <person name="Schilde C."/>
            <person name="Helps N.R."/>
            <person name="Tunggal B."/>
            <person name="Rivero F."/>
            <person name="John U."/>
            <person name="Schleicher M."/>
            <person name="Eichinger L."/>
            <person name="Platzer M."/>
            <person name="Noegel A.A."/>
            <person name="Schaap P."/>
            <person name="Gloeckner G."/>
        </authorList>
    </citation>
    <scope>NUCLEOTIDE SEQUENCE [LARGE SCALE GENOMIC DNA]</scope>
    <source>
        <strain evidence="20">ATCC 26659 / Pp 5 / PN500</strain>
    </source>
</reference>
<dbReference type="InterPro" id="IPR036180">
    <property type="entry name" value="Gelsolin-like_dom_sf"/>
</dbReference>
<keyword evidence="20" id="KW-1185">Reference proteome</keyword>
<dbReference type="OMA" id="MPWNIIP"/>
<evidence type="ECO:0000256" key="13">
    <source>
        <dbReference type="ARBA" id="ARBA00025471"/>
    </source>
</evidence>
<evidence type="ECO:0000313" key="20">
    <source>
        <dbReference type="Proteomes" id="UP000001396"/>
    </source>
</evidence>
<keyword evidence="4 14" id="KW-0813">Transport</keyword>
<feature type="domain" description="Sec23/Sec24 trunk" evidence="16">
    <location>
        <begin position="90"/>
        <end position="260"/>
    </location>
</feature>
<dbReference type="Pfam" id="PF08033">
    <property type="entry name" value="Sec23_BS"/>
    <property type="match status" value="1"/>
</dbReference>
<keyword evidence="11 14" id="KW-0472">Membrane</keyword>
<keyword evidence="12 14" id="KW-0968">Cytoplasmic vesicle</keyword>
<evidence type="ECO:0000259" key="18">
    <source>
        <dbReference type="Pfam" id="PF08033"/>
    </source>
</evidence>
<evidence type="ECO:0000256" key="9">
    <source>
        <dbReference type="ARBA" id="ARBA00022927"/>
    </source>
</evidence>
<dbReference type="Pfam" id="PF04811">
    <property type="entry name" value="Sec23_trunk"/>
    <property type="match status" value="1"/>
</dbReference>
<dbReference type="FunFam" id="1.20.120.730:FF:000005">
    <property type="entry name" value="Protein transport protein SEC23"/>
    <property type="match status" value="1"/>
</dbReference>
<evidence type="ECO:0000256" key="12">
    <source>
        <dbReference type="ARBA" id="ARBA00023329"/>
    </source>
</evidence>
<evidence type="ECO:0000256" key="3">
    <source>
        <dbReference type="ARBA" id="ARBA00021212"/>
    </source>
</evidence>
<dbReference type="GO" id="GO:0005789">
    <property type="term" value="C:endoplasmic reticulum membrane"/>
    <property type="evidence" value="ECO:0007669"/>
    <property type="project" value="UniProtKB-SubCell"/>
</dbReference>
<evidence type="ECO:0000256" key="2">
    <source>
        <dbReference type="ARBA" id="ARBA00009210"/>
    </source>
</evidence>
<feature type="domain" description="Gelsolin-like" evidence="15">
    <location>
        <begin position="506"/>
        <end position="592"/>
    </location>
</feature>
<comment type="caution">
    <text evidence="19">The sequence shown here is derived from an EMBL/GenBank/DDBJ whole genome shotgun (WGS) entry which is preliminary data.</text>
</comment>
<keyword evidence="14" id="KW-0963">Cytoplasm</keyword>
<dbReference type="Gene3D" id="3.40.20.10">
    <property type="entry name" value="Severin"/>
    <property type="match status" value="1"/>
</dbReference>
<dbReference type="PANTHER" id="PTHR11141:SF0">
    <property type="entry name" value="PROTEIN TRANSPORT PROTEIN SEC23"/>
    <property type="match status" value="1"/>
</dbReference>
<feature type="domain" description="Sec23/Sec24 helical" evidence="17">
    <location>
        <begin position="392"/>
        <end position="490"/>
    </location>
</feature>
<dbReference type="Gene3D" id="3.40.50.410">
    <property type="entry name" value="von Willebrand factor, type A domain"/>
    <property type="match status" value="1"/>
</dbReference>
<dbReference type="Pfam" id="PF00626">
    <property type="entry name" value="Gelsolin"/>
    <property type="match status" value="1"/>
</dbReference>
<gene>
    <name evidence="19" type="primary">sec23</name>
    <name evidence="19" type="ORF">PPL_03195</name>
</gene>
<dbReference type="SUPFAM" id="SSF82754">
    <property type="entry name" value="C-terminal, gelsolin-like domain of Sec23/24"/>
    <property type="match status" value="1"/>
</dbReference>
<keyword evidence="10" id="KW-0333">Golgi apparatus</keyword>
<proteinExistence type="inferred from homology"/>
<dbReference type="SUPFAM" id="SSF81995">
    <property type="entry name" value="beta-sandwich domain of Sec23/24"/>
    <property type="match status" value="1"/>
</dbReference>
<evidence type="ECO:0000256" key="10">
    <source>
        <dbReference type="ARBA" id="ARBA00023034"/>
    </source>
</evidence>
<dbReference type="Gene3D" id="2.60.40.1670">
    <property type="entry name" value="beta-sandwich domain of Sec23/24"/>
    <property type="match status" value="1"/>
</dbReference>